<dbReference type="PANTHER" id="PTHR11439:SF463">
    <property type="entry name" value="REVERSE TRANSCRIPTASE TY1_COPIA-TYPE DOMAIN-CONTAINING PROTEIN"/>
    <property type="match status" value="1"/>
</dbReference>
<sequence length="84" mass="9791">MRSITNQSSTIDYYTFLRRNLVTWRSKKQSVVSLGSVEAGYRALAQSIFEGLWLKEAISIAKNPVHLERTKHVELKRHFIKEEV</sequence>
<name>A0A5B6WEH2_9ROSI</name>
<organism evidence="1 2">
    <name type="scientific">Gossypium australe</name>
    <dbReference type="NCBI Taxonomy" id="47621"/>
    <lineage>
        <taxon>Eukaryota</taxon>
        <taxon>Viridiplantae</taxon>
        <taxon>Streptophyta</taxon>
        <taxon>Embryophyta</taxon>
        <taxon>Tracheophyta</taxon>
        <taxon>Spermatophyta</taxon>
        <taxon>Magnoliopsida</taxon>
        <taxon>eudicotyledons</taxon>
        <taxon>Gunneridae</taxon>
        <taxon>Pentapetalae</taxon>
        <taxon>rosids</taxon>
        <taxon>malvids</taxon>
        <taxon>Malvales</taxon>
        <taxon>Malvaceae</taxon>
        <taxon>Malvoideae</taxon>
        <taxon>Gossypium</taxon>
    </lineage>
</organism>
<dbReference type="PANTHER" id="PTHR11439">
    <property type="entry name" value="GAG-POL-RELATED RETROTRANSPOSON"/>
    <property type="match status" value="1"/>
</dbReference>
<dbReference type="CDD" id="cd09272">
    <property type="entry name" value="RNase_HI_RT_Ty1"/>
    <property type="match status" value="1"/>
</dbReference>
<dbReference type="EMBL" id="SMMG02000003">
    <property type="protein sequence ID" value="KAA3480129.1"/>
    <property type="molecule type" value="Genomic_DNA"/>
</dbReference>
<comment type="caution">
    <text evidence="1">The sequence shown here is derived from an EMBL/GenBank/DDBJ whole genome shotgun (WGS) entry which is preliminary data.</text>
</comment>
<dbReference type="OrthoDB" id="986022at2759"/>
<gene>
    <name evidence="1" type="ORF">EPI10_020587</name>
</gene>
<dbReference type="Proteomes" id="UP000325315">
    <property type="component" value="Unassembled WGS sequence"/>
</dbReference>
<evidence type="ECO:0000313" key="1">
    <source>
        <dbReference type="EMBL" id="KAA3480129.1"/>
    </source>
</evidence>
<proteinExistence type="predicted"/>
<keyword evidence="2" id="KW-1185">Reference proteome</keyword>
<protein>
    <submittedName>
        <fullName evidence="1">Copia protein</fullName>
    </submittedName>
</protein>
<evidence type="ECO:0000313" key="2">
    <source>
        <dbReference type="Proteomes" id="UP000325315"/>
    </source>
</evidence>
<reference evidence="1" key="1">
    <citation type="submission" date="2019-08" db="EMBL/GenBank/DDBJ databases">
        <authorList>
            <person name="Liu F."/>
        </authorList>
    </citation>
    <scope>NUCLEOTIDE SEQUENCE [LARGE SCALE GENOMIC DNA]</scope>
    <source>
        <strain evidence="1">PA1801</strain>
        <tissue evidence="1">Leaf</tissue>
    </source>
</reference>
<dbReference type="AlphaFoldDB" id="A0A5B6WEH2"/>
<accession>A0A5B6WEH2</accession>